<organism evidence="3 4">
    <name type="scientific">Novosphingobium barchaimii LL02</name>
    <dbReference type="NCBI Taxonomy" id="1114963"/>
    <lineage>
        <taxon>Bacteria</taxon>
        <taxon>Pseudomonadati</taxon>
        <taxon>Pseudomonadota</taxon>
        <taxon>Alphaproteobacteria</taxon>
        <taxon>Sphingomonadales</taxon>
        <taxon>Sphingomonadaceae</taxon>
        <taxon>Novosphingobium</taxon>
    </lineage>
</organism>
<keyword evidence="3" id="KW-0540">Nuclease</keyword>
<evidence type="ECO:0000313" key="4">
    <source>
        <dbReference type="Proteomes" id="UP000052268"/>
    </source>
</evidence>
<reference evidence="3 4" key="1">
    <citation type="journal article" date="2015" name="G3 (Bethesda)">
        <title>Insights into Ongoing Evolution of the Hexachlorocyclohexane Catabolic Pathway from Comparative Genomics of Ten Sphingomonadaceae Strains.</title>
        <authorList>
            <person name="Pearce S.L."/>
            <person name="Oakeshott J.G."/>
            <person name="Pandey G."/>
        </authorList>
    </citation>
    <scope>NUCLEOTIDE SEQUENCE [LARGE SCALE GENOMIC DNA]</scope>
    <source>
        <strain evidence="3 4">LL02</strain>
    </source>
</reference>
<dbReference type="PANTHER" id="PTHR16320:SF23">
    <property type="entry name" value="SPHINGOMYELINASE C 1"/>
    <property type="match status" value="1"/>
</dbReference>
<feature type="domain" description="Endonuclease/exonuclease/phosphatase" evidence="2">
    <location>
        <begin position="45"/>
        <end position="249"/>
    </location>
</feature>
<comment type="caution">
    <text evidence="3">The sequence shown here is derived from an EMBL/GenBank/DDBJ whole genome shotgun (WGS) entry which is preliminary data.</text>
</comment>
<dbReference type="InterPro" id="IPR036691">
    <property type="entry name" value="Endo/exonu/phosph_ase_sf"/>
</dbReference>
<dbReference type="Proteomes" id="UP000052268">
    <property type="component" value="Unassembled WGS sequence"/>
</dbReference>
<sequence>MKHLTKMSITGAAALIVLNMSRPSPAAAPEWPVVAVRDDGVLSVMTFNVKGLPFPLAHGRAEALSQIAERLRKLRRSGRQPDVIVLQEAFIPEAKEIARRAGYAHVAIGSGTDDPVAGNRDKADDFAHEASWLRGEAVGRWIDSGLVILSDHPIVKTRRMAFPEGMCAGFDCLASKGVLLAWIAVPGRVRPVAIADTHLNSRKASGAAIKRANTAFARQANAARAFIRANVDAGTDLIFGGDFNIGKDEARIAAVRGLVAGGREATESVDCAACSPDLQADLAAIRDRGKDKLYYRSGAGGAMRLRDLEVPFGSRNGADTLSDHMGYVARYTFS</sequence>
<feature type="signal peptide" evidence="1">
    <location>
        <begin position="1"/>
        <end position="26"/>
    </location>
</feature>
<keyword evidence="1" id="KW-0732">Signal</keyword>
<keyword evidence="3" id="KW-0255">Endonuclease</keyword>
<accession>A0A0J7XSW1</accession>
<dbReference type="InterPro" id="IPR038772">
    <property type="entry name" value="Sph/SMPD2-like"/>
</dbReference>
<gene>
    <name evidence="3" type="ORF">V474_16990</name>
</gene>
<name>A0A0J7XSW1_9SPHN</name>
<evidence type="ECO:0000313" key="3">
    <source>
        <dbReference type="EMBL" id="KMS54767.1"/>
    </source>
</evidence>
<dbReference type="Pfam" id="PF03372">
    <property type="entry name" value="Exo_endo_phos"/>
    <property type="match status" value="1"/>
</dbReference>
<dbReference type="RefSeq" id="WP_059151526.1">
    <property type="nucleotide sequence ID" value="NZ_KQ130454.1"/>
</dbReference>
<feature type="chain" id="PRO_5005291887" evidence="1">
    <location>
        <begin position="27"/>
        <end position="334"/>
    </location>
</feature>
<protein>
    <submittedName>
        <fullName evidence="3">Endonuclease</fullName>
    </submittedName>
</protein>
<evidence type="ECO:0000259" key="2">
    <source>
        <dbReference type="Pfam" id="PF03372"/>
    </source>
</evidence>
<dbReference type="InterPro" id="IPR005135">
    <property type="entry name" value="Endo/exonuclease/phosphatase"/>
</dbReference>
<dbReference type="PATRIC" id="fig|1114963.3.peg.2228"/>
<evidence type="ECO:0000256" key="1">
    <source>
        <dbReference type="SAM" id="SignalP"/>
    </source>
</evidence>
<dbReference type="PANTHER" id="PTHR16320">
    <property type="entry name" value="SPHINGOMYELINASE FAMILY MEMBER"/>
    <property type="match status" value="1"/>
</dbReference>
<keyword evidence="3" id="KW-0378">Hydrolase</keyword>
<keyword evidence="4" id="KW-1185">Reference proteome</keyword>
<dbReference type="AlphaFoldDB" id="A0A0J7XSW1"/>
<dbReference type="SUPFAM" id="SSF56219">
    <property type="entry name" value="DNase I-like"/>
    <property type="match status" value="1"/>
</dbReference>
<proteinExistence type="predicted"/>
<dbReference type="EMBL" id="JACU01000005">
    <property type="protein sequence ID" value="KMS54767.1"/>
    <property type="molecule type" value="Genomic_DNA"/>
</dbReference>
<dbReference type="GO" id="GO:0004767">
    <property type="term" value="F:sphingomyelin phosphodiesterase activity"/>
    <property type="evidence" value="ECO:0007669"/>
    <property type="project" value="InterPro"/>
</dbReference>
<dbReference type="Gene3D" id="3.60.10.10">
    <property type="entry name" value="Endonuclease/exonuclease/phosphatase"/>
    <property type="match status" value="1"/>
</dbReference>
<dbReference type="GO" id="GO:0004519">
    <property type="term" value="F:endonuclease activity"/>
    <property type="evidence" value="ECO:0007669"/>
    <property type="project" value="UniProtKB-KW"/>
</dbReference>